<evidence type="ECO:0000256" key="5">
    <source>
        <dbReference type="ARBA" id="ARBA00022741"/>
    </source>
</evidence>
<comment type="function">
    <text evidence="11">Protein transport. Probably involved in vesicular traffic.</text>
</comment>
<keyword evidence="5" id="KW-0547">Nucleotide-binding</keyword>
<dbReference type="Proteomes" id="UP001213000">
    <property type="component" value="Unassembled WGS sequence"/>
</dbReference>
<evidence type="ECO:0000256" key="3">
    <source>
        <dbReference type="ARBA" id="ARBA00022448"/>
    </source>
</evidence>
<dbReference type="InterPro" id="IPR036259">
    <property type="entry name" value="MFS_trans_sf"/>
</dbReference>
<dbReference type="NCBIfam" id="TIGR00231">
    <property type="entry name" value="small_GTP"/>
    <property type="match status" value="2"/>
</dbReference>
<evidence type="ECO:0000256" key="8">
    <source>
        <dbReference type="ARBA" id="ARBA00023136"/>
    </source>
</evidence>
<evidence type="ECO:0000256" key="6">
    <source>
        <dbReference type="ARBA" id="ARBA00022927"/>
    </source>
</evidence>
<dbReference type="PROSITE" id="PS51420">
    <property type="entry name" value="RHO"/>
    <property type="match status" value="1"/>
</dbReference>
<keyword evidence="6" id="KW-0653">Protein transport</keyword>
<name>A0AAD5YZN8_9AGAR</name>
<feature type="transmembrane region" description="Helical" evidence="13">
    <location>
        <begin position="128"/>
        <end position="151"/>
    </location>
</feature>
<evidence type="ECO:0000256" key="13">
    <source>
        <dbReference type="SAM" id="Phobius"/>
    </source>
</evidence>
<dbReference type="SMART" id="SM00174">
    <property type="entry name" value="RHO"/>
    <property type="match status" value="2"/>
</dbReference>
<keyword evidence="13" id="KW-1133">Transmembrane helix</keyword>
<dbReference type="CDD" id="cd00154">
    <property type="entry name" value="Rab"/>
    <property type="match status" value="1"/>
</dbReference>
<dbReference type="SMART" id="SM00173">
    <property type="entry name" value="RAS"/>
    <property type="match status" value="2"/>
</dbReference>
<dbReference type="AlphaFoldDB" id="A0AAD5YZN8"/>
<feature type="transmembrane region" description="Helical" evidence="13">
    <location>
        <begin position="61"/>
        <end position="81"/>
    </location>
</feature>
<accession>A0AAD5YZN8</accession>
<keyword evidence="3" id="KW-0813">Transport</keyword>
<feature type="compositionally biased region" description="Basic and acidic residues" evidence="12">
    <location>
        <begin position="9"/>
        <end position="21"/>
    </location>
</feature>
<dbReference type="GO" id="GO:0003924">
    <property type="term" value="F:GTPase activity"/>
    <property type="evidence" value="ECO:0007669"/>
    <property type="project" value="InterPro"/>
</dbReference>
<dbReference type="SMART" id="SM00175">
    <property type="entry name" value="RAB"/>
    <property type="match status" value="2"/>
</dbReference>
<evidence type="ECO:0000256" key="1">
    <source>
        <dbReference type="ARBA" id="ARBA00004342"/>
    </source>
</evidence>
<dbReference type="SMART" id="SM00176">
    <property type="entry name" value="RAN"/>
    <property type="match status" value="1"/>
</dbReference>
<feature type="transmembrane region" description="Helical" evidence="13">
    <location>
        <begin position="176"/>
        <end position="197"/>
    </location>
</feature>
<evidence type="ECO:0000256" key="9">
    <source>
        <dbReference type="ARBA" id="ARBA00023288"/>
    </source>
</evidence>
<evidence type="ECO:0000256" key="10">
    <source>
        <dbReference type="ARBA" id="ARBA00023289"/>
    </source>
</evidence>
<evidence type="ECO:0000313" key="14">
    <source>
        <dbReference type="EMBL" id="KAJ3574979.1"/>
    </source>
</evidence>
<feature type="transmembrane region" description="Helical" evidence="13">
    <location>
        <begin position="380"/>
        <end position="401"/>
    </location>
</feature>
<organism evidence="14 15">
    <name type="scientific">Leucocoprinus birnbaumii</name>
    <dbReference type="NCBI Taxonomy" id="56174"/>
    <lineage>
        <taxon>Eukaryota</taxon>
        <taxon>Fungi</taxon>
        <taxon>Dikarya</taxon>
        <taxon>Basidiomycota</taxon>
        <taxon>Agaricomycotina</taxon>
        <taxon>Agaricomycetes</taxon>
        <taxon>Agaricomycetidae</taxon>
        <taxon>Agaricales</taxon>
        <taxon>Agaricineae</taxon>
        <taxon>Agaricaceae</taxon>
        <taxon>Leucocoprinus</taxon>
    </lineage>
</organism>
<evidence type="ECO:0000256" key="7">
    <source>
        <dbReference type="ARBA" id="ARBA00023134"/>
    </source>
</evidence>
<feature type="transmembrane region" description="Helical" evidence="13">
    <location>
        <begin position="101"/>
        <end position="121"/>
    </location>
</feature>
<dbReference type="SUPFAM" id="SSF52540">
    <property type="entry name" value="P-loop containing nucleoside triphosphate hydrolases"/>
    <property type="match status" value="2"/>
</dbReference>
<dbReference type="SUPFAM" id="SSF103473">
    <property type="entry name" value="MFS general substrate transporter"/>
    <property type="match status" value="1"/>
</dbReference>
<keyword evidence="8 13" id="KW-0472">Membrane</keyword>
<dbReference type="PROSITE" id="PS51421">
    <property type="entry name" value="RAS"/>
    <property type="match status" value="1"/>
</dbReference>
<dbReference type="InterPro" id="IPR050305">
    <property type="entry name" value="Small_GTPase_Rab"/>
</dbReference>
<gene>
    <name evidence="14" type="ORF">NP233_g1396</name>
</gene>
<dbReference type="GO" id="GO:0015031">
    <property type="term" value="P:protein transport"/>
    <property type="evidence" value="ECO:0007669"/>
    <property type="project" value="UniProtKB-KW"/>
</dbReference>
<dbReference type="CDD" id="cd01867">
    <property type="entry name" value="Rab8_Rab10_Rab13_like"/>
    <property type="match status" value="1"/>
</dbReference>
<keyword evidence="15" id="KW-1185">Reference proteome</keyword>
<dbReference type="Gene3D" id="1.20.1250.20">
    <property type="entry name" value="MFS general substrate transporter like domains"/>
    <property type="match status" value="1"/>
</dbReference>
<proteinExistence type="inferred from homology"/>
<protein>
    <submittedName>
        <fullName evidence="14">Uncharacterized protein</fullName>
    </submittedName>
</protein>
<keyword evidence="10" id="KW-0636">Prenylation</keyword>
<feature type="region of interest" description="Disordered" evidence="12">
    <location>
        <begin position="1"/>
        <end position="41"/>
    </location>
</feature>
<dbReference type="GO" id="GO:0005525">
    <property type="term" value="F:GTP binding"/>
    <property type="evidence" value="ECO:0007669"/>
    <property type="project" value="UniProtKB-KW"/>
</dbReference>
<dbReference type="Pfam" id="PF00071">
    <property type="entry name" value="Ras"/>
    <property type="match status" value="2"/>
</dbReference>
<comment type="caution">
    <text evidence="14">The sequence shown here is derived from an EMBL/GenBank/DDBJ whole genome shotgun (WGS) entry which is preliminary data.</text>
</comment>
<sequence length="823" mass="89603">MVDQVVSEKTSHEKRSAEDTSKQSLSSENGPTEAGDHAKADGSITKIEIQKPDFPEGGLRAWAVVAGAFFVQTCGFGYTTSFGVYQDFYTRTYITSDNPSTISWIGSVNALLVISGGLVTGRLYDKGYLSYILTYGGAALIIVSLFTLSLAKPDHLYQNFLAQGVGHGIGAGLMRALAMSIVAAGSSLGAIVHPIMLNNLFEKIGYRKAVQASAGMVTGLLVIACLLMHPRLPPPAQLPDFWKSVKRFSRDGPYVSAALGLMVFPIGMYYPLFYIQLDSIKHGLSINFAFYTLVILNASSFLGRLSVGALVKFMPVTWMTVVSTGICAILILALIAVKTVAGFVVFGVLYGLNAGAFIALMAPLMAVLSGDLSELGLRMGLGFAACGIGALIGSPIQGALLTEHYVWWKPAVFSGLLLIGDSGVGKSCLLLRFCDDAWTPSFITTIGIDFKIRTIELDGKRIKLQIWDTAGQERFRTITTAYYRGAMGILLVYDVTDERSFNNIRTWHSNIEQHASEGVNKILIGNKSDWTDKRAVTEEQGRELANELGIRFMETSAKVNEGVEEAFFTLARDIKTRLIDSQADAAGSATGAPTDGSSMVTIALVHGVGKSSLALRFCNDDFSPSFISTIGVDFKYRIVDVDGYRIRLLLWDTAGQERYRTITQAYYRGSQGVLLVYDVADYSSFEGIRKWVEDLQEQGIDMKRVPRLLVGNKIDATNRVVGSEQGRKLAEDIGALFCETSAKNSEGVMAAFTMLAREIRMRQLEFDSNSRFAAARVGETRPNYGPGKGTVIVRKPYKKKNGDCCTSAQCVGYTEEVVQSKAT</sequence>
<evidence type="ECO:0000256" key="4">
    <source>
        <dbReference type="ARBA" id="ARBA00022475"/>
    </source>
</evidence>
<dbReference type="PRINTS" id="PR00449">
    <property type="entry name" value="RASTRNSFRMNG"/>
</dbReference>
<dbReference type="InterPro" id="IPR001806">
    <property type="entry name" value="Small_GTPase"/>
</dbReference>
<dbReference type="InterPro" id="IPR005225">
    <property type="entry name" value="Small_GTP-bd"/>
</dbReference>
<evidence type="ECO:0000256" key="2">
    <source>
        <dbReference type="ARBA" id="ARBA00006270"/>
    </source>
</evidence>
<dbReference type="PANTHER" id="PTHR47980">
    <property type="entry name" value="LD44762P"/>
    <property type="match status" value="1"/>
</dbReference>
<keyword evidence="13" id="KW-0812">Transmembrane</keyword>
<feature type="transmembrane region" description="Helical" evidence="13">
    <location>
        <begin position="343"/>
        <end position="368"/>
    </location>
</feature>
<feature type="transmembrane region" description="Helical" evidence="13">
    <location>
        <begin position="284"/>
        <end position="303"/>
    </location>
</feature>
<dbReference type="EMBL" id="JANIEX010000051">
    <property type="protein sequence ID" value="KAJ3574979.1"/>
    <property type="molecule type" value="Genomic_DNA"/>
</dbReference>
<dbReference type="FunFam" id="3.40.50.300:FF:001447">
    <property type="entry name" value="Ras-related protein Rab-1B"/>
    <property type="match status" value="1"/>
</dbReference>
<feature type="transmembrane region" description="Helical" evidence="13">
    <location>
        <begin position="209"/>
        <end position="232"/>
    </location>
</feature>
<comment type="subcellular location">
    <subcellularLocation>
        <location evidence="1">Cell membrane</location>
        <topology evidence="1">Lipid-anchor</topology>
        <orientation evidence="1">Cytoplasmic side</orientation>
    </subcellularLocation>
</comment>
<dbReference type="Gene3D" id="3.40.50.300">
    <property type="entry name" value="P-loop containing nucleotide triphosphate hydrolases"/>
    <property type="match status" value="2"/>
</dbReference>
<feature type="transmembrane region" description="Helical" evidence="13">
    <location>
        <begin position="315"/>
        <end position="336"/>
    </location>
</feature>
<evidence type="ECO:0000256" key="11">
    <source>
        <dbReference type="ARBA" id="ARBA00025673"/>
    </source>
</evidence>
<keyword evidence="4" id="KW-1003">Cell membrane</keyword>
<evidence type="ECO:0000313" key="15">
    <source>
        <dbReference type="Proteomes" id="UP001213000"/>
    </source>
</evidence>
<evidence type="ECO:0000256" key="12">
    <source>
        <dbReference type="SAM" id="MobiDB-lite"/>
    </source>
</evidence>
<keyword evidence="7" id="KW-0342">GTP-binding</keyword>
<dbReference type="InterPro" id="IPR027417">
    <property type="entry name" value="P-loop_NTPase"/>
</dbReference>
<feature type="transmembrane region" description="Helical" evidence="13">
    <location>
        <begin position="252"/>
        <end position="272"/>
    </location>
</feature>
<dbReference type="GO" id="GO:0005886">
    <property type="term" value="C:plasma membrane"/>
    <property type="evidence" value="ECO:0007669"/>
    <property type="project" value="UniProtKB-SubCell"/>
</dbReference>
<dbReference type="FunFam" id="3.40.50.300:FF:000363">
    <property type="entry name" value="Secretion related GTPase srgA"/>
    <property type="match status" value="1"/>
</dbReference>
<dbReference type="PROSITE" id="PS51419">
    <property type="entry name" value="RAB"/>
    <property type="match status" value="2"/>
</dbReference>
<comment type="similarity">
    <text evidence="2">Belongs to the small GTPase superfamily. Rab family.</text>
</comment>
<keyword evidence="9" id="KW-0449">Lipoprotein</keyword>
<reference evidence="14" key="1">
    <citation type="submission" date="2022-07" db="EMBL/GenBank/DDBJ databases">
        <title>Genome Sequence of Leucocoprinus birnbaumii.</title>
        <authorList>
            <person name="Buettner E."/>
        </authorList>
    </citation>
    <scope>NUCLEOTIDE SEQUENCE</scope>
    <source>
        <strain evidence="14">VT141</strain>
    </source>
</reference>